<dbReference type="GO" id="GO:0033819">
    <property type="term" value="F:lipoyl(octanoyl) transferase activity"/>
    <property type="evidence" value="ECO:0007669"/>
    <property type="project" value="UniProtKB-EC"/>
</dbReference>
<dbReference type="OrthoDB" id="19908at2759"/>
<comment type="catalytic activity">
    <reaction evidence="5">
        <text>octanoyl-[ACP] + L-lysyl-[protein] = N(6)-octanoyl-L-lysyl-[protein] + holo-[ACP] + H(+)</text>
        <dbReference type="Rhea" id="RHEA:17665"/>
        <dbReference type="Rhea" id="RHEA-COMP:9636"/>
        <dbReference type="Rhea" id="RHEA-COMP:9685"/>
        <dbReference type="Rhea" id="RHEA-COMP:9752"/>
        <dbReference type="Rhea" id="RHEA-COMP:9928"/>
        <dbReference type="ChEBI" id="CHEBI:15378"/>
        <dbReference type="ChEBI" id="CHEBI:29969"/>
        <dbReference type="ChEBI" id="CHEBI:64479"/>
        <dbReference type="ChEBI" id="CHEBI:78463"/>
        <dbReference type="ChEBI" id="CHEBI:78809"/>
        <dbReference type="EC" id="2.3.1.181"/>
    </reaction>
</comment>
<dbReference type="InterPro" id="IPR000544">
    <property type="entry name" value="Octanoyltransferase"/>
</dbReference>
<evidence type="ECO:0000256" key="6">
    <source>
        <dbReference type="PIRSR" id="PIRSR016262-1"/>
    </source>
</evidence>
<keyword evidence="3 5" id="KW-0808">Transferase</keyword>
<dbReference type="Proteomes" id="UP000023758">
    <property type="component" value="Unassembled WGS sequence"/>
</dbReference>
<evidence type="ECO:0000256" key="2">
    <source>
        <dbReference type="ARBA" id="ARBA00007907"/>
    </source>
</evidence>
<comment type="similarity">
    <text evidence="2 5">Belongs to the LipB family.</text>
</comment>
<dbReference type="FunFam" id="3.30.930.10:FF:000108">
    <property type="entry name" value="Octanoyltransferase"/>
    <property type="match status" value="1"/>
</dbReference>
<dbReference type="EMBL" id="KK207906">
    <property type="protein sequence ID" value="EZF49267.1"/>
    <property type="molecule type" value="Genomic_DNA"/>
</dbReference>
<dbReference type="Gene3D" id="3.30.930.10">
    <property type="entry name" value="Bira Bifunctional Protein, Domain 2"/>
    <property type="match status" value="1"/>
</dbReference>
<dbReference type="SUPFAM" id="SSF55681">
    <property type="entry name" value="Class II aaRS and biotin synthetases"/>
    <property type="match status" value="1"/>
</dbReference>
<evidence type="ECO:0000256" key="5">
    <source>
        <dbReference type="PIRNR" id="PIRNR016262"/>
    </source>
</evidence>
<feature type="domain" description="BPL/LPL catalytic" evidence="10">
    <location>
        <begin position="46"/>
        <end position="271"/>
    </location>
</feature>
<sequence length="293" mass="31848">MRLAHLHIPNIIPFRQASLLQQILVSRLLTHKRKQSDSPALFPPTSAPDPTILTFTPRPVYTTGRRDLPASCSPNDESSNTFATKASDLSLPTPLEPIRNILTPTSSPTNAAQHLAEYYPTLRGGQTTYHGPGQLVIYTILDLRALRIGPRCHIRLLENSVLDVLKGFGVKGGTTTEDPGVWVKPDAGNSGIPRKVAAVGVHLRRFVSSYGVGFCITEEPLWYLRQIVACGLEGKESTSLEGVGVNVGDVTMEEVSTRFVQAFVDRVNSGGPSGGQGPRLDEVYRIQEDDVLG</sequence>
<dbReference type="GO" id="GO:0009249">
    <property type="term" value="P:protein lipoylation"/>
    <property type="evidence" value="ECO:0007669"/>
    <property type="project" value="InterPro"/>
</dbReference>
<dbReference type="NCBIfam" id="TIGR00214">
    <property type="entry name" value="lipB"/>
    <property type="match status" value="1"/>
</dbReference>
<evidence type="ECO:0000256" key="4">
    <source>
        <dbReference type="ARBA" id="ARBA00023315"/>
    </source>
</evidence>
<dbReference type="PANTHER" id="PTHR10993:SF7">
    <property type="entry name" value="LIPOYLTRANSFERASE 2, MITOCHONDRIAL-RELATED"/>
    <property type="match status" value="1"/>
</dbReference>
<name>A0A022VSN9_TRIRU</name>
<feature type="site" description="Lowers pKa of active site Cys" evidence="8">
    <location>
        <position position="195"/>
    </location>
</feature>
<evidence type="ECO:0000256" key="8">
    <source>
        <dbReference type="PIRSR" id="PIRSR016262-3"/>
    </source>
</evidence>
<evidence type="ECO:0000256" key="7">
    <source>
        <dbReference type="PIRSR" id="PIRSR016262-2"/>
    </source>
</evidence>
<comment type="function">
    <text evidence="5">Catalyzes the transfer of endogenously produced octanoic acid from octanoyl-acyl-carrier-protein onto the lipoyl domains of lipoate-dependent enzymes. Lipoyl-ACP can also act as a substrate although octanoyl-ACP is likely to be the physiological substrate.</text>
</comment>
<feature type="binding site" evidence="7">
    <location>
        <begin position="198"/>
        <end position="200"/>
    </location>
    <ligand>
        <name>substrate</name>
    </ligand>
</feature>
<dbReference type="AlphaFoldDB" id="A0A022VSN9"/>
<dbReference type="InterPro" id="IPR045864">
    <property type="entry name" value="aa-tRNA-synth_II/BPL/LPL"/>
</dbReference>
<dbReference type="InterPro" id="IPR004143">
    <property type="entry name" value="BPL_LPL_catalytic"/>
</dbReference>
<dbReference type="HOGENOM" id="CLU_035168_0_0_1"/>
<dbReference type="Pfam" id="PF21948">
    <property type="entry name" value="LplA-B_cat"/>
    <property type="match status" value="1"/>
</dbReference>
<feature type="active site" description="Acyl-thioester intermediate" evidence="6">
    <location>
        <position position="230"/>
    </location>
</feature>
<reference evidence="11" key="1">
    <citation type="submission" date="2014-02" db="EMBL/GenBank/DDBJ databases">
        <title>The Genome Sequence of Trichophyton rubrum (morphotype fischeri) CBS 288.86.</title>
        <authorList>
            <consortium name="The Broad Institute Genomics Platform"/>
            <person name="Cuomo C.A."/>
            <person name="White T.C."/>
            <person name="Graser Y."/>
            <person name="Martinez-Rossi N."/>
            <person name="Heitman J."/>
            <person name="Young S.K."/>
            <person name="Zeng Q."/>
            <person name="Gargeya S."/>
            <person name="Abouelleil A."/>
            <person name="Alvarado L."/>
            <person name="Chapman S.B."/>
            <person name="Gainer-Dewar J."/>
            <person name="Goldberg J."/>
            <person name="Griggs A."/>
            <person name="Gujja S."/>
            <person name="Hansen M."/>
            <person name="Howarth C."/>
            <person name="Imamovic A."/>
            <person name="Larimer J."/>
            <person name="Martinez D."/>
            <person name="Murphy C."/>
            <person name="Pearson M.D."/>
            <person name="Persinoti G."/>
            <person name="Poon T."/>
            <person name="Priest M."/>
            <person name="Roberts A.D."/>
            <person name="Saif S."/>
            <person name="Shea T.D."/>
            <person name="Sykes S.N."/>
            <person name="Wortman J."/>
            <person name="Nusbaum C."/>
            <person name="Birren B."/>
        </authorList>
    </citation>
    <scope>NUCLEOTIDE SEQUENCE [LARGE SCALE GENOMIC DNA]</scope>
    <source>
        <strain evidence="11">CBS 288.86</strain>
    </source>
</reference>
<evidence type="ECO:0000313" key="11">
    <source>
        <dbReference type="EMBL" id="EZF49267.1"/>
    </source>
</evidence>
<feature type="binding site" evidence="7">
    <location>
        <begin position="211"/>
        <end position="213"/>
    </location>
    <ligand>
        <name>substrate</name>
    </ligand>
</feature>
<dbReference type="EC" id="2.3.1.181" evidence="5"/>
<organism evidence="11">
    <name type="scientific">Trichophyton rubrum CBS 288.86</name>
    <dbReference type="NCBI Taxonomy" id="1215330"/>
    <lineage>
        <taxon>Eukaryota</taxon>
        <taxon>Fungi</taxon>
        <taxon>Dikarya</taxon>
        <taxon>Ascomycota</taxon>
        <taxon>Pezizomycotina</taxon>
        <taxon>Eurotiomycetes</taxon>
        <taxon>Eurotiomycetidae</taxon>
        <taxon>Onygenales</taxon>
        <taxon>Arthrodermataceae</taxon>
        <taxon>Trichophyton</taxon>
    </lineage>
</organism>
<dbReference type="PROSITE" id="PS51733">
    <property type="entry name" value="BPL_LPL_CATALYTIC"/>
    <property type="match status" value="1"/>
</dbReference>
<protein>
    <recommendedName>
        <fullName evidence="5">Octanoyltransferase</fullName>
        <ecNumber evidence="5">2.3.1.181</ecNumber>
    </recommendedName>
</protein>
<keyword evidence="4 5" id="KW-0012">Acyltransferase</keyword>
<feature type="region of interest" description="Disordered" evidence="9">
    <location>
        <begin position="34"/>
        <end position="54"/>
    </location>
</feature>
<comment type="pathway">
    <text evidence="1 5">Protein modification; protein lipoylation via endogenous pathway; protein N(6)-(lipoyl)lysine from octanoyl-[acyl-carrier-protein]: step 1/2.</text>
</comment>
<evidence type="ECO:0000256" key="1">
    <source>
        <dbReference type="ARBA" id="ARBA00004821"/>
    </source>
</evidence>
<proteinExistence type="inferred from homology"/>
<dbReference type="UniPathway" id="UPA00538">
    <property type="reaction ID" value="UER00592"/>
</dbReference>
<feature type="binding site" evidence="7">
    <location>
        <begin position="123"/>
        <end position="130"/>
    </location>
    <ligand>
        <name>substrate</name>
    </ligand>
</feature>
<evidence type="ECO:0000259" key="10">
    <source>
        <dbReference type="PROSITE" id="PS51733"/>
    </source>
</evidence>
<dbReference type="PROSITE" id="PS01313">
    <property type="entry name" value="LIPB"/>
    <property type="match status" value="1"/>
</dbReference>
<accession>A0A022VSN9</accession>
<evidence type="ECO:0000256" key="3">
    <source>
        <dbReference type="ARBA" id="ARBA00022679"/>
    </source>
</evidence>
<gene>
    <name evidence="11" type="ORF">H103_07148</name>
</gene>
<evidence type="ECO:0000256" key="9">
    <source>
        <dbReference type="SAM" id="MobiDB-lite"/>
    </source>
</evidence>
<dbReference type="InterPro" id="IPR020605">
    <property type="entry name" value="Octanoyltransferase_CS"/>
</dbReference>
<dbReference type="PANTHER" id="PTHR10993">
    <property type="entry name" value="OCTANOYLTRANSFERASE"/>
    <property type="match status" value="1"/>
</dbReference>
<dbReference type="PIRSF" id="PIRSF016262">
    <property type="entry name" value="LPLase"/>
    <property type="match status" value="1"/>
</dbReference>